<evidence type="ECO:0000259" key="11">
    <source>
        <dbReference type="PROSITE" id="PS01124"/>
    </source>
</evidence>
<dbReference type="Gene3D" id="3.40.50.2300">
    <property type="match status" value="1"/>
</dbReference>
<evidence type="ECO:0000256" key="9">
    <source>
        <dbReference type="ARBA" id="ARBA00024867"/>
    </source>
</evidence>
<keyword evidence="8" id="KW-0804">Transcription</keyword>
<evidence type="ECO:0000256" key="5">
    <source>
        <dbReference type="ARBA" id="ARBA00023012"/>
    </source>
</evidence>
<accession>A0A1M6EPS3</accession>
<evidence type="ECO:0000256" key="4">
    <source>
        <dbReference type="ARBA" id="ARBA00022553"/>
    </source>
</evidence>
<evidence type="ECO:0000259" key="12">
    <source>
        <dbReference type="PROSITE" id="PS50110"/>
    </source>
</evidence>
<dbReference type="CDD" id="cd17536">
    <property type="entry name" value="REC_YesN-like"/>
    <property type="match status" value="1"/>
</dbReference>
<dbReference type="Pfam" id="PF00072">
    <property type="entry name" value="Response_reg"/>
    <property type="match status" value="1"/>
</dbReference>
<organism evidence="13 14">
    <name type="scientific">Geosporobacter subterraneus DSM 17957</name>
    <dbReference type="NCBI Taxonomy" id="1121919"/>
    <lineage>
        <taxon>Bacteria</taxon>
        <taxon>Bacillati</taxon>
        <taxon>Bacillota</taxon>
        <taxon>Clostridia</taxon>
        <taxon>Peptostreptococcales</taxon>
        <taxon>Thermotaleaceae</taxon>
        <taxon>Geosporobacter</taxon>
    </lineage>
</organism>
<evidence type="ECO:0000256" key="8">
    <source>
        <dbReference type="ARBA" id="ARBA00023163"/>
    </source>
</evidence>
<keyword evidence="3" id="KW-0963">Cytoplasm</keyword>
<evidence type="ECO:0000256" key="2">
    <source>
        <dbReference type="ARBA" id="ARBA00018672"/>
    </source>
</evidence>
<dbReference type="InterPro" id="IPR051552">
    <property type="entry name" value="HptR"/>
</dbReference>
<dbReference type="SUPFAM" id="SSF46689">
    <property type="entry name" value="Homeodomain-like"/>
    <property type="match status" value="1"/>
</dbReference>
<dbReference type="GO" id="GO:0005737">
    <property type="term" value="C:cytoplasm"/>
    <property type="evidence" value="ECO:0007669"/>
    <property type="project" value="UniProtKB-SubCell"/>
</dbReference>
<dbReference type="AlphaFoldDB" id="A0A1M6EPS3"/>
<keyword evidence="5" id="KW-0902">Two-component regulatory system</keyword>
<keyword evidence="14" id="KW-1185">Reference proteome</keyword>
<feature type="modified residue" description="4-aspartylphosphate" evidence="10">
    <location>
        <position position="55"/>
    </location>
</feature>
<dbReference type="InterPro" id="IPR009057">
    <property type="entry name" value="Homeodomain-like_sf"/>
</dbReference>
<comment type="subcellular location">
    <subcellularLocation>
        <location evidence="1">Cytoplasm</location>
    </subcellularLocation>
</comment>
<dbReference type="EMBL" id="FQZV01000009">
    <property type="protein sequence ID" value="SHI87537.1"/>
    <property type="molecule type" value="Genomic_DNA"/>
</dbReference>
<evidence type="ECO:0000256" key="10">
    <source>
        <dbReference type="PROSITE-ProRule" id="PRU00169"/>
    </source>
</evidence>
<dbReference type="InterPro" id="IPR018060">
    <property type="entry name" value="HTH_AraC"/>
</dbReference>
<feature type="domain" description="HTH araC/xylS-type" evidence="11">
    <location>
        <begin position="434"/>
        <end position="478"/>
    </location>
</feature>
<dbReference type="GO" id="GO:0000160">
    <property type="term" value="P:phosphorelay signal transduction system"/>
    <property type="evidence" value="ECO:0007669"/>
    <property type="project" value="UniProtKB-KW"/>
</dbReference>
<dbReference type="InterPro" id="IPR001789">
    <property type="entry name" value="Sig_transdc_resp-reg_receiver"/>
</dbReference>
<dbReference type="GO" id="GO:0043565">
    <property type="term" value="F:sequence-specific DNA binding"/>
    <property type="evidence" value="ECO:0007669"/>
    <property type="project" value="InterPro"/>
</dbReference>
<evidence type="ECO:0000313" key="14">
    <source>
        <dbReference type="Proteomes" id="UP000184536"/>
    </source>
</evidence>
<dbReference type="Gene3D" id="1.10.10.60">
    <property type="entry name" value="Homeodomain-like"/>
    <property type="match status" value="1"/>
</dbReference>
<keyword evidence="7" id="KW-0238">DNA-binding</keyword>
<gene>
    <name evidence="13" type="ORF">SAMN02745975_00782</name>
</gene>
<evidence type="ECO:0000256" key="6">
    <source>
        <dbReference type="ARBA" id="ARBA00023015"/>
    </source>
</evidence>
<dbReference type="InterPro" id="IPR011006">
    <property type="entry name" value="CheY-like_superfamily"/>
</dbReference>
<dbReference type="GO" id="GO:0003700">
    <property type="term" value="F:DNA-binding transcription factor activity"/>
    <property type="evidence" value="ECO:0007669"/>
    <property type="project" value="InterPro"/>
</dbReference>
<evidence type="ECO:0000256" key="3">
    <source>
        <dbReference type="ARBA" id="ARBA00022490"/>
    </source>
</evidence>
<evidence type="ECO:0000313" key="13">
    <source>
        <dbReference type="EMBL" id="SHI87537.1"/>
    </source>
</evidence>
<dbReference type="SUPFAM" id="SSF52172">
    <property type="entry name" value="CheY-like"/>
    <property type="match status" value="1"/>
</dbReference>
<dbReference type="PANTHER" id="PTHR42713">
    <property type="entry name" value="HISTIDINE KINASE-RELATED"/>
    <property type="match status" value="1"/>
</dbReference>
<protein>
    <recommendedName>
        <fullName evidence="2">Stage 0 sporulation protein A homolog</fullName>
    </recommendedName>
</protein>
<dbReference type="Proteomes" id="UP000184536">
    <property type="component" value="Unassembled WGS sequence"/>
</dbReference>
<reference evidence="14" key="1">
    <citation type="submission" date="2016-11" db="EMBL/GenBank/DDBJ databases">
        <authorList>
            <person name="Varghese N."/>
            <person name="Submissions S."/>
        </authorList>
    </citation>
    <scope>NUCLEOTIDE SEQUENCE [LARGE SCALE GENOMIC DNA]</scope>
    <source>
        <strain evidence="14">DSM 17957</strain>
    </source>
</reference>
<dbReference type="STRING" id="1121919.SAMN02745975_00782"/>
<keyword evidence="6" id="KW-0805">Transcription regulation</keyword>
<evidence type="ECO:0000256" key="1">
    <source>
        <dbReference type="ARBA" id="ARBA00004496"/>
    </source>
</evidence>
<comment type="function">
    <text evidence="9">May play the central regulatory role in sporulation. It may be an element of the effector pathway responsible for the activation of sporulation genes in response to nutritional stress. Spo0A may act in concert with spo0H (a sigma factor) to control the expression of some genes that are critical to the sporulation process.</text>
</comment>
<sequence>MFRVMIVDDEHIIRKGLINFIDWEALDCMVLCEADNGILAKELLESKKPDIVIADIKMPGLDGIKLAQYIHENNPLTKIILLTGYSDFEYAKSAIKYNVVDFILKPSNTEQLIEAIHKAKTLIQEEQMKAHRVLDLENRIKENLVEMHEKFFQDLINGVLVHPSRILNKMDKLKIQLHHFYVLVYKVDGTDTVESDGVLERKGNILLEIKSFISLIFKDFDHYTILVDNKTLCTVISFEDLCCPQPMPVIVSRSEEILNFVNNFLSIPISIGISDIHAHPSEVQKAFHEAHKCVSYKFYEDGNIFVYSSFHSKEHHLEEIVVYQYIDKIIKHLESGSTLKALETLSQLFEYQRAFTYPIEHVKTTSIVICSLCVKLLNNYNLKLCDAITNADQIYANILNCESIGKLYDTLEGLVQSVGTALSTLNTQHSYIVQKVIEYIKEHYHAPIKLDHLADLVHMNSCYLSRLFSRVNFIIFKP</sequence>
<feature type="domain" description="Response regulatory" evidence="12">
    <location>
        <begin position="3"/>
        <end position="120"/>
    </location>
</feature>
<evidence type="ECO:0000256" key="7">
    <source>
        <dbReference type="ARBA" id="ARBA00023125"/>
    </source>
</evidence>
<dbReference type="PROSITE" id="PS50110">
    <property type="entry name" value="RESPONSE_REGULATORY"/>
    <property type="match status" value="1"/>
</dbReference>
<dbReference type="PROSITE" id="PS01124">
    <property type="entry name" value="HTH_ARAC_FAMILY_2"/>
    <property type="match status" value="1"/>
</dbReference>
<dbReference type="PANTHER" id="PTHR42713:SF3">
    <property type="entry name" value="TRANSCRIPTIONAL REGULATORY PROTEIN HPTR"/>
    <property type="match status" value="1"/>
</dbReference>
<name>A0A1M6EPS3_9FIRM</name>
<keyword evidence="4 10" id="KW-0597">Phosphoprotein</keyword>
<proteinExistence type="predicted"/>
<dbReference type="RefSeq" id="WP_190014158.1">
    <property type="nucleotide sequence ID" value="NZ_FQZV01000009.1"/>
</dbReference>
<dbReference type="SMART" id="SM00448">
    <property type="entry name" value="REC"/>
    <property type="match status" value="1"/>
</dbReference>